<proteinExistence type="predicted"/>
<sequence>MYPRRRSPDYLFSPTGCPMSTTTVKHFIHTASRWEPVLKEIVASNYWHAQWINTLSFLENSGAKKISASEHPTEVKEEVLKHAAEEFRHGHYLKTQISRISETSLPDYTSKNLLGGLLTKYYLHLLDLRTCRVLKNEYSLSGQTLKTAAYILVTYAIELRASELYPLYHDILKEAQSKITVKSIILEEQGHLQEMERELKDLPHGEELLGYACQFEGELCLQFVERLEQMIFDPSSTFTKF</sequence>
<organism evidence="1">
    <name type="scientific">Chlamydia pneumoniae</name>
    <name type="common">Chlamydophila pneumoniae</name>
    <dbReference type="NCBI Taxonomy" id="83558"/>
    <lineage>
        <taxon>Bacteria</taxon>
        <taxon>Pseudomonadati</taxon>
        <taxon>Chlamydiota</taxon>
        <taxon>Chlamydiia</taxon>
        <taxon>Chlamydiales</taxon>
        <taxon>Chlamydiaceae</taxon>
        <taxon>Chlamydia/Chlamydophila group</taxon>
        <taxon>Chlamydia</taxon>
    </lineage>
</organism>
<dbReference type="SUPFAM" id="SSF47240">
    <property type="entry name" value="Ferritin-like"/>
    <property type="match status" value="1"/>
</dbReference>
<evidence type="ECO:0000313" key="1">
    <source>
        <dbReference type="EMBL" id="CRI43181.1"/>
    </source>
</evidence>
<protein>
    <recommendedName>
        <fullName evidence="2">Thiaminase-2/PQQC domain-containing protein</fullName>
    </recommendedName>
</protein>
<evidence type="ECO:0008006" key="2">
    <source>
        <dbReference type="Google" id="ProtNLM"/>
    </source>
</evidence>
<dbReference type="EMBL" id="LN847065">
    <property type="protein sequence ID" value="CRI43181.1"/>
    <property type="molecule type" value="Genomic_DNA"/>
</dbReference>
<name>A0A0F7WUF1_CHLPN</name>
<reference evidence="1" key="1">
    <citation type="submission" date="2015-05" db="EMBL/GenBank/DDBJ databases">
        <authorList>
            <person name="Rattei Thomas"/>
        </authorList>
    </citation>
    <scope>NUCLEOTIDE SEQUENCE</scope>
    <source>
        <strain evidence="1">DC9</strain>
    </source>
</reference>
<dbReference type="AlphaFoldDB" id="A0A0F7WUF1"/>
<gene>
    <name evidence="1" type="ORF">BN1224_DC9_CL_00650</name>
</gene>
<dbReference type="InterPro" id="IPR009078">
    <property type="entry name" value="Ferritin-like_SF"/>
</dbReference>
<dbReference type="CDD" id="cd00657">
    <property type="entry name" value="Ferritin_like"/>
    <property type="match status" value="1"/>
</dbReference>
<accession>A0A0F7WUF1</accession>